<feature type="non-terminal residue" evidence="2">
    <location>
        <position position="1"/>
    </location>
</feature>
<dbReference type="OrthoDB" id="5809444at2759"/>
<organism evidence="2">
    <name type="scientific">Capitella teleta</name>
    <name type="common">Polychaete worm</name>
    <dbReference type="NCBI Taxonomy" id="283909"/>
    <lineage>
        <taxon>Eukaryota</taxon>
        <taxon>Metazoa</taxon>
        <taxon>Spiralia</taxon>
        <taxon>Lophotrochozoa</taxon>
        <taxon>Annelida</taxon>
        <taxon>Polychaeta</taxon>
        <taxon>Sedentaria</taxon>
        <taxon>Scolecida</taxon>
        <taxon>Capitellidae</taxon>
        <taxon>Capitella</taxon>
    </lineage>
</organism>
<keyword evidence="4" id="KW-1185">Reference proteome</keyword>
<dbReference type="EMBL" id="AMQN01023874">
    <property type="status" value="NOT_ANNOTATED_CDS"/>
    <property type="molecule type" value="Genomic_DNA"/>
</dbReference>
<evidence type="ECO:0000313" key="2">
    <source>
        <dbReference type="EMBL" id="ELU04756.1"/>
    </source>
</evidence>
<gene>
    <name evidence="2" type="ORF">CAPTEDRAFT_145667</name>
</gene>
<dbReference type="STRING" id="283909.R7UMY5"/>
<proteinExistence type="predicted"/>
<name>R7UMY5_CAPTE</name>
<dbReference type="Proteomes" id="UP000014760">
    <property type="component" value="Unassembled WGS sequence"/>
</dbReference>
<evidence type="ECO:0000259" key="1">
    <source>
        <dbReference type="Pfam" id="PF01030"/>
    </source>
</evidence>
<evidence type="ECO:0000313" key="4">
    <source>
        <dbReference type="Proteomes" id="UP000014760"/>
    </source>
</evidence>
<feature type="domain" description="Receptor L-domain" evidence="1">
    <location>
        <begin position="19"/>
        <end position="128"/>
    </location>
</feature>
<dbReference type="InterPro" id="IPR036941">
    <property type="entry name" value="Rcpt_L-dom_sf"/>
</dbReference>
<protein>
    <recommendedName>
        <fullName evidence="1">Receptor L-domain domain-containing protein</fullName>
    </recommendedName>
</protein>
<dbReference type="EMBL" id="KB302159">
    <property type="protein sequence ID" value="ELU04756.1"/>
    <property type="molecule type" value="Genomic_DNA"/>
</dbReference>
<dbReference type="InterPro" id="IPR000494">
    <property type="entry name" value="Rcpt_L-dom"/>
</dbReference>
<reference evidence="4" key="1">
    <citation type="submission" date="2012-12" db="EMBL/GenBank/DDBJ databases">
        <authorList>
            <person name="Hellsten U."/>
            <person name="Grimwood J."/>
            <person name="Chapman J.A."/>
            <person name="Shapiro H."/>
            <person name="Aerts A."/>
            <person name="Otillar R.P."/>
            <person name="Terry A.Y."/>
            <person name="Boore J.L."/>
            <person name="Simakov O."/>
            <person name="Marletaz F."/>
            <person name="Cho S.-J."/>
            <person name="Edsinger-Gonzales E."/>
            <person name="Havlak P."/>
            <person name="Kuo D.-H."/>
            <person name="Larsson T."/>
            <person name="Lv J."/>
            <person name="Arendt D."/>
            <person name="Savage R."/>
            <person name="Osoegawa K."/>
            <person name="de Jong P."/>
            <person name="Lindberg D.R."/>
            <person name="Seaver E.C."/>
            <person name="Weisblat D.A."/>
            <person name="Putnam N.H."/>
            <person name="Grigoriev I.V."/>
            <person name="Rokhsar D.S."/>
        </authorList>
    </citation>
    <scope>NUCLEOTIDE SEQUENCE</scope>
    <source>
        <strain evidence="4">I ESC-2004</strain>
    </source>
</reference>
<reference evidence="3" key="3">
    <citation type="submission" date="2015-06" db="UniProtKB">
        <authorList>
            <consortium name="EnsemblMetazoa"/>
        </authorList>
    </citation>
    <scope>IDENTIFICATION</scope>
</reference>
<reference evidence="2 4" key="2">
    <citation type="journal article" date="2013" name="Nature">
        <title>Insights into bilaterian evolution from three spiralian genomes.</title>
        <authorList>
            <person name="Simakov O."/>
            <person name="Marletaz F."/>
            <person name="Cho S.J."/>
            <person name="Edsinger-Gonzales E."/>
            <person name="Havlak P."/>
            <person name="Hellsten U."/>
            <person name="Kuo D.H."/>
            <person name="Larsson T."/>
            <person name="Lv J."/>
            <person name="Arendt D."/>
            <person name="Savage R."/>
            <person name="Osoegawa K."/>
            <person name="de Jong P."/>
            <person name="Grimwood J."/>
            <person name="Chapman J.A."/>
            <person name="Shapiro H."/>
            <person name="Aerts A."/>
            <person name="Otillar R.P."/>
            <person name="Terry A.Y."/>
            <person name="Boore J.L."/>
            <person name="Grigoriev I.V."/>
            <person name="Lindberg D.R."/>
            <person name="Seaver E.C."/>
            <person name="Weisblat D.A."/>
            <person name="Putnam N.H."/>
            <person name="Rokhsar D.S."/>
        </authorList>
    </citation>
    <scope>NUCLEOTIDE SEQUENCE</scope>
    <source>
        <strain evidence="2 4">I ESC-2004</strain>
    </source>
</reference>
<dbReference type="HOGENOM" id="CLU_098689_0_0_1"/>
<dbReference type="Gene3D" id="3.80.20.20">
    <property type="entry name" value="Receptor L-domain"/>
    <property type="match status" value="1"/>
</dbReference>
<accession>R7UMY5</accession>
<dbReference type="EnsemblMetazoa" id="CapteT145667">
    <property type="protein sequence ID" value="CapteP145667"/>
    <property type="gene ID" value="CapteG145667"/>
</dbReference>
<sequence>VCPSIDVRNQIVAFEQLANCTVIEGSLQILLIEHAEASAYDTLFFPNLVEITDYLLLYRVYGLRTLSHIFPNLSVIRGQQLFFNYALVIFEMPSFENLGLSSLTRIVRGAVRIEKNSALCYLNTVNWQWVTAVKPEDHFIMENRDNMVGECVNLCPKGHSKQPQCPTMEIRYDNGVVYHQPLCWDMNHCQKGQYLLLPPPPSSSLLLFGLLPITVN</sequence>
<dbReference type="SUPFAM" id="SSF52058">
    <property type="entry name" value="L domain-like"/>
    <property type="match status" value="1"/>
</dbReference>
<evidence type="ECO:0000313" key="3">
    <source>
        <dbReference type="EnsemblMetazoa" id="CapteP145667"/>
    </source>
</evidence>
<dbReference type="AlphaFoldDB" id="R7UMY5"/>
<dbReference type="OMA" id="VIFEMIH"/>
<dbReference type="Pfam" id="PF01030">
    <property type="entry name" value="Recep_L_domain"/>
    <property type="match status" value="1"/>
</dbReference>